<dbReference type="PROSITE" id="PS51677">
    <property type="entry name" value="NODB"/>
    <property type="match status" value="1"/>
</dbReference>
<evidence type="ECO:0000313" key="3">
    <source>
        <dbReference type="Proteomes" id="UP000216207"/>
    </source>
</evidence>
<dbReference type="Gene3D" id="3.20.20.370">
    <property type="entry name" value="Glycoside hydrolase/deacetylase"/>
    <property type="match status" value="1"/>
</dbReference>
<accession>A0A268P204</accession>
<gene>
    <name evidence="2" type="ORF">CHH72_05875</name>
</gene>
<reference evidence="2 3" key="1">
    <citation type="submission" date="2017-07" db="EMBL/GenBank/DDBJ databases">
        <title>Isolation and whole genome analysis of endospore-forming bacteria from heroin.</title>
        <authorList>
            <person name="Kalinowski J."/>
            <person name="Ahrens B."/>
            <person name="Al-Dilaimi A."/>
            <person name="Winkler A."/>
            <person name="Wibberg D."/>
            <person name="Schleenbecker U."/>
            <person name="Ruckert C."/>
            <person name="Wolfel R."/>
            <person name="Grass G."/>
        </authorList>
    </citation>
    <scope>NUCLEOTIDE SEQUENCE [LARGE SCALE GENOMIC DNA]</scope>
    <source>
        <strain evidence="2 3">7539</strain>
    </source>
</reference>
<dbReference type="EMBL" id="NPCC01000006">
    <property type="protein sequence ID" value="PAE89782.1"/>
    <property type="molecule type" value="Genomic_DNA"/>
</dbReference>
<dbReference type="GO" id="GO:0016810">
    <property type="term" value="F:hydrolase activity, acting on carbon-nitrogen (but not peptide) bonds"/>
    <property type="evidence" value="ECO:0007669"/>
    <property type="project" value="InterPro"/>
</dbReference>
<organism evidence="2 3">
    <name type="scientific">Shouchella clausii</name>
    <name type="common">Alkalihalobacillus clausii</name>
    <dbReference type="NCBI Taxonomy" id="79880"/>
    <lineage>
        <taxon>Bacteria</taxon>
        <taxon>Bacillati</taxon>
        <taxon>Bacillota</taxon>
        <taxon>Bacilli</taxon>
        <taxon>Bacillales</taxon>
        <taxon>Bacillaceae</taxon>
        <taxon>Shouchella</taxon>
    </lineage>
</organism>
<dbReference type="Proteomes" id="UP000216207">
    <property type="component" value="Unassembled WGS sequence"/>
</dbReference>
<evidence type="ECO:0000259" key="1">
    <source>
        <dbReference type="PROSITE" id="PS51677"/>
    </source>
</evidence>
<dbReference type="RefSeq" id="WP_095326267.1">
    <property type="nucleotide sequence ID" value="NZ_NPCC01000006.1"/>
</dbReference>
<dbReference type="Pfam" id="PF01522">
    <property type="entry name" value="Polysacc_deac_1"/>
    <property type="match status" value="1"/>
</dbReference>
<dbReference type="SUPFAM" id="SSF88713">
    <property type="entry name" value="Glycoside hydrolase/deacetylase"/>
    <property type="match status" value="1"/>
</dbReference>
<dbReference type="AlphaFoldDB" id="A0A268P204"/>
<proteinExistence type="predicted"/>
<sequence>MYWPTFKTVFRYILICHVLFLLIPSQVDAAIVRERHEYEKTGHVFWEIPTDEKIVALTFDDGPDRTNTPLILDVLKKYGAKATFFVVGKNVKENADVVQRTIIEGHELGNHTYTHTYNESINQATLTTEMNKTDMLLLELFAIKPTFFRPVGGYYNDLIIETAIEAKHDVFLWSWHQDTRDWANRNKKQLSAQVLNNIRPGDVILFHDGGGDRTPTIEAIKEIIPALQDEGYSFLTLSEMVDRHKFSSKQNTTPVFSLAPLPFMK</sequence>
<dbReference type="InterPro" id="IPR002509">
    <property type="entry name" value="NODB_dom"/>
</dbReference>
<dbReference type="PANTHER" id="PTHR10587">
    <property type="entry name" value="GLYCOSYL TRANSFERASE-RELATED"/>
    <property type="match status" value="1"/>
</dbReference>
<dbReference type="InterPro" id="IPR011330">
    <property type="entry name" value="Glyco_hydro/deAcase_b/a-brl"/>
</dbReference>
<evidence type="ECO:0000313" key="2">
    <source>
        <dbReference type="EMBL" id="PAE89782.1"/>
    </source>
</evidence>
<dbReference type="GO" id="GO:0005975">
    <property type="term" value="P:carbohydrate metabolic process"/>
    <property type="evidence" value="ECO:0007669"/>
    <property type="project" value="InterPro"/>
</dbReference>
<dbReference type="InterPro" id="IPR050248">
    <property type="entry name" value="Polysacc_deacetylase_ArnD"/>
</dbReference>
<name>A0A268P204_SHOCL</name>
<dbReference type="CDD" id="cd10917">
    <property type="entry name" value="CE4_NodB_like_6s_7s"/>
    <property type="match status" value="1"/>
</dbReference>
<feature type="domain" description="NodB homology" evidence="1">
    <location>
        <begin position="53"/>
        <end position="235"/>
    </location>
</feature>
<protein>
    <submittedName>
        <fullName evidence="2">Chitooligosaccharide deacetylase</fullName>
    </submittedName>
</protein>
<comment type="caution">
    <text evidence="2">The sequence shown here is derived from an EMBL/GenBank/DDBJ whole genome shotgun (WGS) entry which is preliminary data.</text>
</comment>